<dbReference type="SUPFAM" id="SSF56796">
    <property type="entry name" value="Dehydroquinate synthase-like"/>
    <property type="match status" value="1"/>
</dbReference>
<feature type="domain" description="Fe-containing alcohol dehydrogenase-like C-terminal" evidence="7">
    <location>
        <begin position="182"/>
        <end position="372"/>
    </location>
</feature>
<dbReference type="InterPro" id="IPR001670">
    <property type="entry name" value="ADH_Fe/GldA"/>
</dbReference>
<dbReference type="KEGG" id="pzh:CX676_13395"/>
<evidence type="ECO:0000313" key="9">
    <source>
        <dbReference type="Proteomes" id="UP000234530"/>
    </source>
</evidence>
<dbReference type="InterPro" id="IPR018211">
    <property type="entry name" value="ADH_Fe_CS"/>
</dbReference>
<dbReference type="AlphaFoldDB" id="A0A2H5F0H9"/>
<dbReference type="CDD" id="cd08551">
    <property type="entry name" value="Fe-ADH"/>
    <property type="match status" value="1"/>
</dbReference>
<dbReference type="OrthoDB" id="9815791at2"/>
<evidence type="ECO:0000259" key="7">
    <source>
        <dbReference type="Pfam" id="PF25137"/>
    </source>
</evidence>
<keyword evidence="3" id="KW-0560">Oxidoreductase</keyword>
<sequence>MPLLSDPIELLRPPVLRFGVGTIDTLAAWVEERGYGRPVVIADPVNAARLAVLGLGTPACFGTVVPEPDITNLMAAVAAAEGADCVIGFGGGSAMDLAKMVAVMAGHDLRLADISGPNRAPARRVGLVQIPTTAGTGSEVGTRALITDPATQAKVATESRHMLADLAIIDPALTYSVPPFVTAATGVDAMAHCVEAFTSKRSHPIIDAYALQGIELVGKYLRRAVEDGTDAEARAGLSLAALYGGVCLGPVNTTAGHAVAYPLGTRHHLAHGIANALIFPHVLAANAPATVEKTEAICRALGFAPGGSQDVLAGARDFCEALGLDMRLGAHRVPEDDLPNMARDAHAIRRLLDWNPVDLSVGEIEGIYRAAY</sequence>
<dbReference type="EMBL" id="CP025430">
    <property type="protein sequence ID" value="AUH65042.1"/>
    <property type="molecule type" value="Genomic_DNA"/>
</dbReference>
<dbReference type="InterPro" id="IPR056798">
    <property type="entry name" value="ADH_Fe_C"/>
</dbReference>
<reference evidence="8 9" key="1">
    <citation type="journal article" date="2013" name="Antonie Van Leeuwenhoek">
        <title>Paracoccus zhejiangensis sp. nov., isolated from activated sludge in wastewater-treatment system.</title>
        <authorList>
            <person name="Wu Z.G."/>
            <person name="Zhang D.F."/>
            <person name="Liu Y.L."/>
            <person name="Wang F."/>
            <person name="Jiang X."/>
            <person name="Li C."/>
            <person name="Li S.P."/>
            <person name="Hong Q."/>
            <person name="Li W.J."/>
        </authorList>
    </citation>
    <scope>NUCLEOTIDE SEQUENCE [LARGE SCALE GENOMIC DNA]</scope>
    <source>
        <strain evidence="8 9">J6</strain>
    </source>
</reference>
<dbReference type="RefSeq" id="WP_101753069.1">
    <property type="nucleotide sequence ID" value="NZ_CP025430.1"/>
</dbReference>
<feature type="domain" description="Alcohol dehydrogenase iron-type/glycerol dehydrogenase GldA" evidence="6">
    <location>
        <begin position="13"/>
        <end position="171"/>
    </location>
</feature>
<comment type="cofactor">
    <cofactor evidence="1">
        <name>Fe cation</name>
        <dbReference type="ChEBI" id="CHEBI:24875"/>
    </cofactor>
</comment>
<gene>
    <name evidence="8" type="ORF">CX676_13395</name>
</gene>
<evidence type="ECO:0000256" key="3">
    <source>
        <dbReference type="ARBA" id="ARBA00023002"/>
    </source>
</evidence>
<dbReference type="PANTHER" id="PTHR11496:SF102">
    <property type="entry name" value="ALCOHOL DEHYDROGENASE 4"/>
    <property type="match status" value="1"/>
</dbReference>
<evidence type="ECO:0000256" key="4">
    <source>
        <dbReference type="ARBA" id="ARBA00023027"/>
    </source>
</evidence>
<dbReference type="Proteomes" id="UP000234530">
    <property type="component" value="Chromosome"/>
</dbReference>
<accession>A0A2H5F0H9</accession>
<dbReference type="FunFam" id="3.40.50.1970:FF:000003">
    <property type="entry name" value="Alcohol dehydrogenase, iron-containing"/>
    <property type="match status" value="1"/>
</dbReference>
<dbReference type="GO" id="GO:0004022">
    <property type="term" value="F:alcohol dehydrogenase (NAD+) activity"/>
    <property type="evidence" value="ECO:0007669"/>
    <property type="project" value="UniProtKB-EC"/>
</dbReference>
<dbReference type="Gene3D" id="1.20.1090.10">
    <property type="entry name" value="Dehydroquinate synthase-like - alpha domain"/>
    <property type="match status" value="1"/>
</dbReference>
<dbReference type="GO" id="GO:0046872">
    <property type="term" value="F:metal ion binding"/>
    <property type="evidence" value="ECO:0007669"/>
    <property type="project" value="InterPro"/>
</dbReference>
<evidence type="ECO:0000256" key="5">
    <source>
        <dbReference type="ARBA" id="ARBA00049243"/>
    </source>
</evidence>
<organism evidence="8 9">
    <name type="scientific">Paracoccus zhejiangensis</name>
    <dbReference type="NCBI Taxonomy" id="1077935"/>
    <lineage>
        <taxon>Bacteria</taxon>
        <taxon>Pseudomonadati</taxon>
        <taxon>Pseudomonadota</taxon>
        <taxon>Alphaproteobacteria</taxon>
        <taxon>Rhodobacterales</taxon>
        <taxon>Paracoccaceae</taxon>
        <taxon>Paracoccus</taxon>
    </lineage>
</organism>
<keyword evidence="9" id="KW-1185">Reference proteome</keyword>
<evidence type="ECO:0000259" key="6">
    <source>
        <dbReference type="Pfam" id="PF00465"/>
    </source>
</evidence>
<evidence type="ECO:0000256" key="1">
    <source>
        <dbReference type="ARBA" id="ARBA00001962"/>
    </source>
</evidence>
<dbReference type="PANTHER" id="PTHR11496">
    <property type="entry name" value="ALCOHOL DEHYDROGENASE"/>
    <property type="match status" value="1"/>
</dbReference>
<comment type="catalytic activity">
    <reaction evidence="5">
        <text>a primary alcohol + NAD(+) = an aldehyde + NADH + H(+)</text>
        <dbReference type="Rhea" id="RHEA:10736"/>
        <dbReference type="ChEBI" id="CHEBI:15378"/>
        <dbReference type="ChEBI" id="CHEBI:15734"/>
        <dbReference type="ChEBI" id="CHEBI:17478"/>
        <dbReference type="ChEBI" id="CHEBI:57540"/>
        <dbReference type="ChEBI" id="CHEBI:57945"/>
        <dbReference type="EC" id="1.1.1.1"/>
    </reaction>
</comment>
<dbReference type="Gene3D" id="3.40.50.1970">
    <property type="match status" value="1"/>
</dbReference>
<keyword evidence="4" id="KW-0520">NAD</keyword>
<protein>
    <submittedName>
        <fullName evidence="8">Alcohol dehydrogenase</fullName>
    </submittedName>
</protein>
<dbReference type="InterPro" id="IPR039697">
    <property type="entry name" value="Alcohol_dehydrogenase_Fe"/>
</dbReference>
<name>A0A2H5F0H9_9RHOB</name>
<proteinExistence type="inferred from homology"/>
<dbReference type="Pfam" id="PF00465">
    <property type="entry name" value="Fe-ADH"/>
    <property type="match status" value="1"/>
</dbReference>
<dbReference type="Pfam" id="PF25137">
    <property type="entry name" value="ADH_Fe_C"/>
    <property type="match status" value="1"/>
</dbReference>
<dbReference type="PROSITE" id="PS00913">
    <property type="entry name" value="ADH_IRON_1"/>
    <property type="match status" value="1"/>
</dbReference>
<evidence type="ECO:0000313" key="8">
    <source>
        <dbReference type="EMBL" id="AUH65042.1"/>
    </source>
</evidence>
<comment type="similarity">
    <text evidence="2">Belongs to the iron-containing alcohol dehydrogenase family.</text>
</comment>
<evidence type="ECO:0000256" key="2">
    <source>
        <dbReference type="ARBA" id="ARBA00007358"/>
    </source>
</evidence>